<organism evidence="1 2">
    <name type="scientific">Polaribacter cellanae</name>
    <dbReference type="NCBI Taxonomy" id="2818493"/>
    <lineage>
        <taxon>Bacteria</taxon>
        <taxon>Pseudomonadati</taxon>
        <taxon>Bacteroidota</taxon>
        <taxon>Flavobacteriia</taxon>
        <taxon>Flavobacteriales</taxon>
        <taxon>Flavobacteriaceae</taxon>
    </lineage>
</organism>
<name>A0A975CR84_9FLAO</name>
<gene>
    <name evidence="1" type="ORF">J3359_16790</name>
</gene>
<evidence type="ECO:0000313" key="1">
    <source>
        <dbReference type="EMBL" id="QTE22437.1"/>
    </source>
</evidence>
<accession>A0A975CR84</accession>
<dbReference type="Proteomes" id="UP000663920">
    <property type="component" value="Chromosome"/>
</dbReference>
<evidence type="ECO:0000313" key="2">
    <source>
        <dbReference type="Proteomes" id="UP000663920"/>
    </source>
</evidence>
<protein>
    <recommendedName>
        <fullName evidence="3">Bacteriocin</fullName>
    </recommendedName>
</protein>
<dbReference type="AlphaFoldDB" id="A0A975CR84"/>
<sequence length="56" mass="6137">MKELTLNELIVINGGNTAPPSVSDNATVQSGYSFGYRIGRAIGNTVRQFRSIFDIF</sequence>
<reference evidence="1 2" key="1">
    <citation type="submission" date="2021-03" db="EMBL/GenBank/DDBJ databases">
        <title>Complete genome of Polaribacter_sp.SM13.</title>
        <authorList>
            <person name="Jeong S.W."/>
            <person name="Bae J.W."/>
        </authorList>
    </citation>
    <scope>NUCLEOTIDE SEQUENCE [LARGE SCALE GENOMIC DNA]</scope>
    <source>
        <strain evidence="1 2">SM13</strain>
    </source>
</reference>
<proteinExistence type="predicted"/>
<dbReference type="RefSeq" id="WP_208078246.1">
    <property type="nucleotide sequence ID" value="NZ_CP071869.1"/>
</dbReference>
<keyword evidence="2" id="KW-1185">Reference proteome</keyword>
<evidence type="ECO:0008006" key="3">
    <source>
        <dbReference type="Google" id="ProtNLM"/>
    </source>
</evidence>
<dbReference type="EMBL" id="CP071869">
    <property type="protein sequence ID" value="QTE22437.1"/>
    <property type="molecule type" value="Genomic_DNA"/>
</dbReference>
<dbReference type="KEGG" id="pcea:J3359_16790"/>